<dbReference type="PROSITE" id="PS00086">
    <property type="entry name" value="CYTOCHROME_P450"/>
    <property type="match status" value="1"/>
</dbReference>
<dbReference type="GO" id="GO:0016125">
    <property type="term" value="P:sterol metabolic process"/>
    <property type="evidence" value="ECO:0007669"/>
    <property type="project" value="TreeGrafter"/>
</dbReference>
<keyword evidence="5 9" id="KW-0479">Metal-binding</keyword>
<dbReference type="GO" id="GO:0020037">
    <property type="term" value="F:heme binding"/>
    <property type="evidence" value="ECO:0007669"/>
    <property type="project" value="InterPro"/>
</dbReference>
<dbReference type="PANTHER" id="PTHR24286:SF381">
    <property type="entry name" value="BETA-AMYRIN 28-OXIDASE"/>
    <property type="match status" value="1"/>
</dbReference>
<dbReference type="AlphaFoldDB" id="A0A2P6Q8E3"/>
<proteinExistence type="inferred from homology"/>
<dbReference type="FunFam" id="1.10.630.10:FF:000022">
    <property type="entry name" value="Taxadiene 5-alpha hydroxylase"/>
    <property type="match status" value="1"/>
</dbReference>
<feature type="binding site" description="axial binding residue" evidence="9">
    <location>
        <position position="460"/>
    </location>
    <ligand>
        <name>heme</name>
        <dbReference type="ChEBI" id="CHEBI:30413"/>
    </ligand>
    <ligandPart>
        <name>Fe</name>
        <dbReference type="ChEBI" id="CHEBI:18248"/>
    </ligandPart>
</feature>
<dbReference type="InterPro" id="IPR036396">
    <property type="entry name" value="Cyt_P450_sf"/>
</dbReference>
<dbReference type="Proteomes" id="UP000238479">
    <property type="component" value="Chromosome 5"/>
</dbReference>
<evidence type="ECO:0000256" key="5">
    <source>
        <dbReference type="ARBA" id="ARBA00022723"/>
    </source>
</evidence>
<dbReference type="Gramene" id="PRQ30451">
    <property type="protein sequence ID" value="PRQ30451"/>
    <property type="gene ID" value="RchiOBHm_Chr5g0024791"/>
</dbReference>
<dbReference type="Pfam" id="PF00067">
    <property type="entry name" value="p450"/>
    <property type="match status" value="1"/>
</dbReference>
<gene>
    <name evidence="12" type="ORF">RchiOBHm_Chr5g0024791</name>
</gene>
<evidence type="ECO:0000256" key="1">
    <source>
        <dbReference type="ARBA" id="ARBA00001971"/>
    </source>
</evidence>
<keyword evidence="4 11" id="KW-0812">Transmembrane</keyword>
<dbReference type="STRING" id="74649.A0A2P6Q8E3"/>
<evidence type="ECO:0000256" key="8">
    <source>
        <dbReference type="ARBA" id="ARBA00023004"/>
    </source>
</evidence>
<evidence type="ECO:0000256" key="2">
    <source>
        <dbReference type="ARBA" id="ARBA00004167"/>
    </source>
</evidence>
<keyword evidence="6 11" id="KW-1133">Transmembrane helix</keyword>
<dbReference type="SUPFAM" id="SSF48264">
    <property type="entry name" value="Cytochrome P450"/>
    <property type="match status" value="1"/>
</dbReference>
<evidence type="ECO:0000256" key="10">
    <source>
        <dbReference type="RuleBase" id="RU000461"/>
    </source>
</evidence>
<evidence type="ECO:0000256" key="4">
    <source>
        <dbReference type="ARBA" id="ARBA00022692"/>
    </source>
</evidence>
<keyword evidence="7 10" id="KW-0560">Oxidoreductase</keyword>
<dbReference type="InterPro" id="IPR001128">
    <property type="entry name" value="Cyt_P450"/>
</dbReference>
<evidence type="ECO:0000256" key="6">
    <source>
        <dbReference type="ARBA" id="ARBA00022989"/>
    </source>
</evidence>
<feature type="transmembrane region" description="Helical" evidence="11">
    <location>
        <begin position="6"/>
        <end position="23"/>
    </location>
</feature>
<keyword evidence="11" id="KW-0472">Membrane</keyword>
<keyword evidence="13" id="KW-1185">Reference proteome</keyword>
<organism evidence="12 13">
    <name type="scientific">Rosa chinensis</name>
    <name type="common">China rose</name>
    <dbReference type="NCBI Taxonomy" id="74649"/>
    <lineage>
        <taxon>Eukaryota</taxon>
        <taxon>Viridiplantae</taxon>
        <taxon>Streptophyta</taxon>
        <taxon>Embryophyta</taxon>
        <taxon>Tracheophyta</taxon>
        <taxon>Spermatophyta</taxon>
        <taxon>Magnoliopsida</taxon>
        <taxon>eudicotyledons</taxon>
        <taxon>Gunneridae</taxon>
        <taxon>Pentapetalae</taxon>
        <taxon>rosids</taxon>
        <taxon>fabids</taxon>
        <taxon>Rosales</taxon>
        <taxon>Rosaceae</taxon>
        <taxon>Rosoideae</taxon>
        <taxon>Rosoideae incertae sedis</taxon>
        <taxon>Rosa</taxon>
    </lineage>
</organism>
<dbReference type="CDD" id="cd11043">
    <property type="entry name" value="CYP90-like"/>
    <property type="match status" value="1"/>
</dbReference>
<dbReference type="OMA" id="NTMAPYL"/>
<accession>A0A2P6Q8E3</accession>
<comment type="similarity">
    <text evidence="3 10">Belongs to the cytochrome P450 family.</text>
</comment>
<comment type="cofactor">
    <cofactor evidence="1 9">
        <name>heme</name>
        <dbReference type="ChEBI" id="CHEBI:30413"/>
    </cofactor>
</comment>
<evidence type="ECO:0000256" key="11">
    <source>
        <dbReference type="SAM" id="Phobius"/>
    </source>
</evidence>
<dbReference type="Gene3D" id="1.10.630.10">
    <property type="entry name" value="Cytochrome P450"/>
    <property type="match status" value="1"/>
</dbReference>
<protein>
    <submittedName>
        <fullName evidence="12">Putative cytochrome P450</fullName>
    </submittedName>
</protein>
<evidence type="ECO:0000256" key="3">
    <source>
        <dbReference type="ARBA" id="ARBA00010617"/>
    </source>
</evidence>
<dbReference type="PRINTS" id="PR00463">
    <property type="entry name" value="EP450I"/>
</dbReference>
<keyword evidence="10" id="KW-0503">Monooxygenase</keyword>
<evidence type="ECO:0000256" key="9">
    <source>
        <dbReference type="PIRSR" id="PIRSR602401-1"/>
    </source>
</evidence>
<name>A0A2P6Q8E3_ROSCH</name>
<dbReference type="GO" id="GO:0016705">
    <property type="term" value="F:oxidoreductase activity, acting on paired donors, with incorporation or reduction of molecular oxygen"/>
    <property type="evidence" value="ECO:0007669"/>
    <property type="project" value="InterPro"/>
</dbReference>
<dbReference type="GO" id="GO:0005506">
    <property type="term" value="F:iron ion binding"/>
    <property type="evidence" value="ECO:0007669"/>
    <property type="project" value="InterPro"/>
</dbReference>
<comment type="caution">
    <text evidence="12">The sequence shown here is derived from an EMBL/GenBank/DDBJ whole genome shotgun (WGS) entry which is preliminary data.</text>
</comment>
<keyword evidence="9 10" id="KW-0349">Heme</keyword>
<dbReference type="PANTHER" id="PTHR24286">
    <property type="entry name" value="CYTOCHROME P450 26"/>
    <property type="match status" value="1"/>
</dbReference>
<reference evidence="12 13" key="1">
    <citation type="journal article" date="2018" name="Nat. Genet.">
        <title>The Rosa genome provides new insights in the design of modern roses.</title>
        <authorList>
            <person name="Bendahmane M."/>
        </authorList>
    </citation>
    <scope>NUCLEOTIDE SEQUENCE [LARGE SCALE GENOMIC DNA]</scope>
    <source>
        <strain evidence="13">cv. Old Blush</strain>
    </source>
</reference>
<evidence type="ECO:0000313" key="12">
    <source>
        <dbReference type="EMBL" id="PRQ30451.1"/>
    </source>
</evidence>
<sequence length="516" mass="59251">MELDYLILAVLVFVSLYYLFRLLNVNIKSRLKRDSGTKSELLGLELPPGSTGWPIIGETLEYLRTAKQGVPEKFIADRRNKHSSSLSCKVFKTSLLRESMAVLCTAAGNKFLFSNENKLVKSWWPANFEKIFANTEKTDTTQESIRLRKVLSPFLKPDALHRYIGVMDEVTKQHLDLYWSSSSSSSVDYVKEKDQKVIIIVYPLAKKYTFTLACRLFLNIEDPKLVAKLEESIRHISSGFISLPIDLPGTKFNRAIRASKQIKKEIEEMVKQRRTDLHLHLLETSSNHHQDLLSRLLMETYSDGKELMKESDIANKLYGLIVGAYDNISTTLVSIIMFLSQLPHVYDAVLKEQMEIAESKAEGELLNWDDLQKMKYSWSVACEALRLLPPILGTFREAITDFAYEGYMIPKGMKLHWNMYATHKNPEYFPDPEKFDPSRFQGQGPAPYSYVPFGGGPRMCPGKEYARFKILVFMHNVVTRFKWEMVFPDEKMIMDPVLIPTKGLPIRLFPHQSSSS</sequence>
<dbReference type="GO" id="GO:0016020">
    <property type="term" value="C:membrane"/>
    <property type="evidence" value="ECO:0007669"/>
    <property type="project" value="UniProtKB-SubCell"/>
</dbReference>
<keyword evidence="8 9" id="KW-0408">Iron</keyword>
<feature type="transmembrane region" description="Helical" evidence="11">
    <location>
        <begin position="317"/>
        <end position="339"/>
    </location>
</feature>
<dbReference type="GO" id="GO:0004497">
    <property type="term" value="F:monooxygenase activity"/>
    <property type="evidence" value="ECO:0007669"/>
    <property type="project" value="UniProtKB-KW"/>
</dbReference>
<evidence type="ECO:0000256" key="7">
    <source>
        <dbReference type="ARBA" id="ARBA00023002"/>
    </source>
</evidence>
<dbReference type="EMBL" id="PDCK01000043">
    <property type="protein sequence ID" value="PRQ30451.1"/>
    <property type="molecule type" value="Genomic_DNA"/>
</dbReference>
<dbReference type="InterPro" id="IPR002401">
    <property type="entry name" value="Cyt_P450_E_grp-I"/>
</dbReference>
<dbReference type="InterPro" id="IPR017972">
    <property type="entry name" value="Cyt_P450_CS"/>
</dbReference>
<evidence type="ECO:0000313" key="13">
    <source>
        <dbReference type="Proteomes" id="UP000238479"/>
    </source>
</evidence>
<dbReference type="OrthoDB" id="1372046at2759"/>
<comment type="subcellular location">
    <subcellularLocation>
        <location evidence="2">Membrane</location>
        <topology evidence="2">Single-pass membrane protein</topology>
    </subcellularLocation>
</comment>